<gene>
    <name evidence="2" type="ORF">SETTUDRAFT_61896</name>
</gene>
<dbReference type="eggNOG" id="ENOG502SSXE">
    <property type="taxonomic scope" value="Eukaryota"/>
</dbReference>
<reference evidence="2 3" key="2">
    <citation type="journal article" date="2013" name="PLoS Genet.">
        <title>Comparative genome structure, secondary metabolite, and effector coding capacity across Cochliobolus pathogens.</title>
        <authorList>
            <person name="Condon B.J."/>
            <person name="Leng Y."/>
            <person name="Wu D."/>
            <person name="Bushley K.E."/>
            <person name="Ohm R.A."/>
            <person name="Otillar R."/>
            <person name="Martin J."/>
            <person name="Schackwitz W."/>
            <person name="Grimwood J."/>
            <person name="MohdZainudin N."/>
            <person name="Xue C."/>
            <person name="Wang R."/>
            <person name="Manning V.A."/>
            <person name="Dhillon B."/>
            <person name="Tu Z.J."/>
            <person name="Steffenson B.J."/>
            <person name="Salamov A."/>
            <person name="Sun H."/>
            <person name="Lowry S."/>
            <person name="LaButti K."/>
            <person name="Han J."/>
            <person name="Copeland A."/>
            <person name="Lindquist E."/>
            <person name="Barry K."/>
            <person name="Schmutz J."/>
            <person name="Baker S.E."/>
            <person name="Ciuffetti L.M."/>
            <person name="Grigoriev I.V."/>
            <person name="Zhong S."/>
            <person name="Turgeon B.G."/>
        </authorList>
    </citation>
    <scope>NUCLEOTIDE SEQUENCE [LARGE SCALE GENOMIC DNA]</scope>
    <source>
        <strain evidence="3">28A</strain>
    </source>
</reference>
<evidence type="ECO:0000256" key="1">
    <source>
        <dbReference type="SAM" id="MobiDB-lite"/>
    </source>
</evidence>
<name>R0I6Y3_EXST2</name>
<keyword evidence="3" id="KW-1185">Reference proteome</keyword>
<organism evidence="2 3">
    <name type="scientific">Exserohilum turcicum (strain 28A)</name>
    <name type="common">Northern leaf blight fungus</name>
    <name type="synonym">Setosphaeria turcica</name>
    <dbReference type="NCBI Taxonomy" id="671987"/>
    <lineage>
        <taxon>Eukaryota</taxon>
        <taxon>Fungi</taxon>
        <taxon>Dikarya</taxon>
        <taxon>Ascomycota</taxon>
        <taxon>Pezizomycotina</taxon>
        <taxon>Dothideomycetes</taxon>
        <taxon>Pleosporomycetidae</taxon>
        <taxon>Pleosporales</taxon>
        <taxon>Pleosporineae</taxon>
        <taxon>Pleosporaceae</taxon>
        <taxon>Exserohilum</taxon>
    </lineage>
</organism>
<dbReference type="OrthoDB" id="3862662at2759"/>
<dbReference type="AlphaFoldDB" id="R0I6Y3"/>
<proteinExistence type="predicted"/>
<accession>R0I6Y3</accession>
<dbReference type="Proteomes" id="UP000016935">
    <property type="component" value="Unassembled WGS sequence"/>
</dbReference>
<dbReference type="HOGENOM" id="CLU_1998079_0_0_1"/>
<protein>
    <submittedName>
        <fullName evidence="2">Uncharacterized protein</fullName>
    </submittedName>
</protein>
<feature type="region of interest" description="Disordered" evidence="1">
    <location>
        <begin position="68"/>
        <end position="125"/>
    </location>
</feature>
<feature type="non-terminal residue" evidence="2">
    <location>
        <position position="125"/>
    </location>
</feature>
<reference evidence="2 3" key="1">
    <citation type="journal article" date="2012" name="PLoS Pathog.">
        <title>Diverse lifestyles and strategies of plant pathogenesis encoded in the genomes of eighteen Dothideomycetes fungi.</title>
        <authorList>
            <person name="Ohm R.A."/>
            <person name="Feau N."/>
            <person name="Henrissat B."/>
            <person name="Schoch C.L."/>
            <person name="Horwitz B.A."/>
            <person name="Barry K.W."/>
            <person name="Condon B.J."/>
            <person name="Copeland A.C."/>
            <person name="Dhillon B."/>
            <person name="Glaser F."/>
            <person name="Hesse C.N."/>
            <person name="Kosti I."/>
            <person name="LaButti K."/>
            <person name="Lindquist E.A."/>
            <person name="Lucas S."/>
            <person name="Salamov A.A."/>
            <person name="Bradshaw R.E."/>
            <person name="Ciuffetti L."/>
            <person name="Hamelin R.C."/>
            <person name="Kema G.H.J."/>
            <person name="Lawrence C."/>
            <person name="Scott J.A."/>
            <person name="Spatafora J.W."/>
            <person name="Turgeon B.G."/>
            <person name="de Wit P.J.G.M."/>
            <person name="Zhong S."/>
            <person name="Goodwin S.B."/>
            <person name="Grigoriev I.V."/>
        </authorList>
    </citation>
    <scope>NUCLEOTIDE SEQUENCE [LARGE SCALE GENOMIC DNA]</scope>
    <source>
        <strain evidence="3">28A</strain>
    </source>
</reference>
<evidence type="ECO:0000313" key="2">
    <source>
        <dbReference type="EMBL" id="EOA81340.1"/>
    </source>
</evidence>
<evidence type="ECO:0000313" key="3">
    <source>
        <dbReference type="Proteomes" id="UP000016935"/>
    </source>
</evidence>
<dbReference type="RefSeq" id="XP_008030742.1">
    <property type="nucleotide sequence ID" value="XM_008032551.1"/>
</dbReference>
<dbReference type="EMBL" id="KB908866">
    <property type="protein sequence ID" value="EOA81340.1"/>
    <property type="molecule type" value="Genomic_DNA"/>
</dbReference>
<dbReference type="GeneID" id="19405273"/>
<sequence length="125" mass="14254">VLELLSAIYKSQVPIEPLRLPERDRRLLAEYSQKQTKSHKIEEWRNFPLATEEQRHAWWLKKNERVAEAAEANGDRAPQQSPSAASPGMTDSPRTIYHESLQPSGAEHSALASIRQPLLTQSSWQ</sequence>
<feature type="non-terminal residue" evidence="2">
    <location>
        <position position="1"/>
    </location>
</feature>